<proteinExistence type="predicted"/>
<evidence type="ECO:0000313" key="1">
    <source>
        <dbReference type="EMBL" id="GAA0327680.1"/>
    </source>
</evidence>
<comment type="caution">
    <text evidence="1">The sequence shown here is derived from an EMBL/GenBank/DDBJ whole genome shotgun (WGS) entry which is preliminary data.</text>
</comment>
<protein>
    <submittedName>
        <fullName evidence="1">Crosslink repair DNA glycosylase YcaQ family protein</fullName>
    </submittedName>
</protein>
<dbReference type="InterPro" id="IPR009351">
    <property type="entry name" value="AlkZ-like"/>
</dbReference>
<accession>A0ABN0W7C8</accession>
<organism evidence="1 2">
    <name type="scientific">Bacillus carboniphilus</name>
    <dbReference type="NCBI Taxonomy" id="86663"/>
    <lineage>
        <taxon>Bacteria</taxon>
        <taxon>Bacillati</taxon>
        <taxon>Bacillota</taxon>
        <taxon>Bacilli</taxon>
        <taxon>Bacillales</taxon>
        <taxon>Bacillaceae</taxon>
        <taxon>Bacillus</taxon>
    </lineage>
</organism>
<dbReference type="EMBL" id="BAAADJ010000018">
    <property type="protein sequence ID" value="GAA0327680.1"/>
    <property type="molecule type" value="Genomic_DNA"/>
</dbReference>
<dbReference type="PANTHER" id="PTHR30528:SF0">
    <property type="entry name" value="CYTOPLASMIC PROTEIN"/>
    <property type="match status" value="1"/>
</dbReference>
<gene>
    <name evidence="1" type="ORF">GCM10008967_17730</name>
</gene>
<evidence type="ECO:0000313" key="2">
    <source>
        <dbReference type="Proteomes" id="UP001500782"/>
    </source>
</evidence>
<dbReference type="Proteomes" id="UP001500782">
    <property type="component" value="Unassembled WGS sequence"/>
</dbReference>
<name>A0ABN0W7C8_9BACI</name>
<dbReference type="PANTHER" id="PTHR30528">
    <property type="entry name" value="CYTOPLASMIC PROTEIN"/>
    <property type="match status" value="1"/>
</dbReference>
<keyword evidence="2" id="KW-1185">Reference proteome</keyword>
<dbReference type="Pfam" id="PF06224">
    <property type="entry name" value="AlkZ-like"/>
    <property type="match status" value="1"/>
</dbReference>
<reference evidence="1 2" key="1">
    <citation type="journal article" date="2019" name="Int. J. Syst. Evol. Microbiol.">
        <title>The Global Catalogue of Microorganisms (GCM) 10K type strain sequencing project: providing services to taxonomists for standard genome sequencing and annotation.</title>
        <authorList>
            <consortium name="The Broad Institute Genomics Platform"/>
            <consortium name="The Broad Institute Genome Sequencing Center for Infectious Disease"/>
            <person name="Wu L."/>
            <person name="Ma J."/>
        </authorList>
    </citation>
    <scope>NUCLEOTIDE SEQUENCE [LARGE SCALE GENOMIC DNA]</scope>
    <source>
        <strain evidence="1 2">JCM 9731</strain>
    </source>
</reference>
<dbReference type="RefSeq" id="WP_343798290.1">
    <property type="nucleotide sequence ID" value="NZ_BAAADJ010000018.1"/>
</dbReference>
<sequence>MLKVDKRTARRFLLQKQRLRGNENHSFTSNPTEVLEMIRSLECLQIDPVAVVGQNQHLVLNARIQGYKPEHLTELLGEGKVIEYKANEASVIPMEDYPILEPIRARMRAGLQERIEALGPVVEHVLHRLQKEGPLPSRAFKSDIKVHGYWDNKAPSTKETSHALNLLMDTGDIRVVGRVGTERYFGISELTVPKKILQQTKKLTLEEAKQGLIDKYIKAYRIFDATDPRFGWQRMKAVDRREEIERRVQEGKLVPLEIDEVKRSYFILSEDVPVIQDIAKESSVDTDLAEGPIRFLPPLDSLLWRRERVVDLFDFFYKWEIYIPKEKREFGPYTMPILAGDQLIGRVDPRVDRENNQLVIQIFKLEPHIKKTPKLRKALQVTLEQFAGSLGVEKVIVEKPYKI</sequence>